<dbReference type="Proteomes" id="UP000641646">
    <property type="component" value="Unassembled WGS sequence"/>
</dbReference>
<sequence>MSIIRLLSESRGIKVHAIRAVFIEGKNIFTNSAIFNRAHIQISILDTYLIQESYLVEEKQE</sequence>
<evidence type="ECO:0000313" key="2">
    <source>
        <dbReference type="Proteomes" id="UP000641646"/>
    </source>
</evidence>
<evidence type="ECO:0000313" key="1">
    <source>
        <dbReference type="EMBL" id="MBD2180955.1"/>
    </source>
</evidence>
<dbReference type="AlphaFoldDB" id="A0A926VC46"/>
<keyword evidence="2" id="KW-1185">Reference proteome</keyword>
<gene>
    <name evidence="1" type="ORF">H6G03_07550</name>
</gene>
<name>A0A926VC46_9CYAN</name>
<accession>A0A926VC46</accession>
<comment type="caution">
    <text evidence="1">The sequence shown here is derived from an EMBL/GenBank/DDBJ whole genome shotgun (WGS) entry which is preliminary data.</text>
</comment>
<protein>
    <submittedName>
        <fullName evidence="1">Uncharacterized protein</fullName>
    </submittedName>
</protein>
<reference evidence="1" key="1">
    <citation type="journal article" date="2015" name="ISME J.">
        <title>Draft Genome Sequence of Streptomyces incarnatus NRRL8089, which Produces the Nucleoside Antibiotic Sinefungin.</title>
        <authorList>
            <person name="Oshima K."/>
            <person name="Hattori M."/>
            <person name="Shimizu H."/>
            <person name="Fukuda K."/>
            <person name="Nemoto M."/>
            <person name="Inagaki K."/>
            <person name="Tamura T."/>
        </authorList>
    </citation>
    <scope>NUCLEOTIDE SEQUENCE</scope>
    <source>
        <strain evidence="1">FACHB-1375</strain>
    </source>
</reference>
<organism evidence="1 2">
    <name type="scientific">Aerosakkonema funiforme FACHB-1375</name>
    <dbReference type="NCBI Taxonomy" id="2949571"/>
    <lineage>
        <taxon>Bacteria</taxon>
        <taxon>Bacillati</taxon>
        <taxon>Cyanobacteriota</taxon>
        <taxon>Cyanophyceae</taxon>
        <taxon>Oscillatoriophycideae</taxon>
        <taxon>Aerosakkonematales</taxon>
        <taxon>Aerosakkonemataceae</taxon>
        <taxon>Aerosakkonema</taxon>
    </lineage>
</organism>
<proteinExistence type="predicted"/>
<dbReference type="EMBL" id="JACJPW010000014">
    <property type="protein sequence ID" value="MBD2180955.1"/>
    <property type="molecule type" value="Genomic_DNA"/>
</dbReference>
<reference evidence="1" key="2">
    <citation type="submission" date="2020-08" db="EMBL/GenBank/DDBJ databases">
        <authorList>
            <person name="Chen M."/>
            <person name="Teng W."/>
            <person name="Zhao L."/>
            <person name="Hu C."/>
            <person name="Zhou Y."/>
            <person name="Han B."/>
            <person name="Song L."/>
            <person name="Shu W."/>
        </authorList>
    </citation>
    <scope>NUCLEOTIDE SEQUENCE</scope>
    <source>
        <strain evidence="1">FACHB-1375</strain>
    </source>
</reference>